<feature type="compositionally biased region" description="Low complexity" evidence="1">
    <location>
        <begin position="50"/>
        <end position="62"/>
    </location>
</feature>
<name>A0AAD7WY98_9TELE</name>
<comment type="caution">
    <text evidence="2">The sequence shown here is derived from an EMBL/GenBank/DDBJ whole genome shotgun (WGS) entry which is preliminary data.</text>
</comment>
<proteinExistence type="predicted"/>
<evidence type="ECO:0000313" key="3">
    <source>
        <dbReference type="Proteomes" id="UP001221898"/>
    </source>
</evidence>
<evidence type="ECO:0000313" key="2">
    <source>
        <dbReference type="EMBL" id="KAJ8413592.1"/>
    </source>
</evidence>
<dbReference type="AlphaFoldDB" id="A0AAD7WY98"/>
<gene>
    <name evidence="2" type="ORF">AAFF_G00080990</name>
</gene>
<dbReference type="Proteomes" id="UP001221898">
    <property type="component" value="Unassembled WGS sequence"/>
</dbReference>
<dbReference type="EMBL" id="JAINUG010000015">
    <property type="protein sequence ID" value="KAJ8413592.1"/>
    <property type="molecule type" value="Genomic_DNA"/>
</dbReference>
<sequence length="112" mass="11550">MPLLPFWQQLAMGRALDAEGTGNERRGAPRPRASGPAVATALNGGAEVMTTPLRPPRTSTLPGSGSNAGRPASSRPGAGINGDGQTASTLCCHHMPLRTPKHGRHGAVCHRV</sequence>
<protein>
    <submittedName>
        <fullName evidence="2">Uncharacterized protein</fullName>
    </submittedName>
</protein>
<feature type="region of interest" description="Disordered" evidence="1">
    <location>
        <begin position="15"/>
        <end position="90"/>
    </location>
</feature>
<feature type="compositionally biased region" description="Low complexity" evidence="1">
    <location>
        <begin position="30"/>
        <end position="39"/>
    </location>
</feature>
<keyword evidence="3" id="KW-1185">Reference proteome</keyword>
<organism evidence="2 3">
    <name type="scientific">Aldrovandia affinis</name>
    <dbReference type="NCBI Taxonomy" id="143900"/>
    <lineage>
        <taxon>Eukaryota</taxon>
        <taxon>Metazoa</taxon>
        <taxon>Chordata</taxon>
        <taxon>Craniata</taxon>
        <taxon>Vertebrata</taxon>
        <taxon>Euteleostomi</taxon>
        <taxon>Actinopterygii</taxon>
        <taxon>Neopterygii</taxon>
        <taxon>Teleostei</taxon>
        <taxon>Notacanthiformes</taxon>
        <taxon>Halosauridae</taxon>
        <taxon>Aldrovandia</taxon>
    </lineage>
</organism>
<accession>A0AAD7WY98</accession>
<evidence type="ECO:0000256" key="1">
    <source>
        <dbReference type="SAM" id="MobiDB-lite"/>
    </source>
</evidence>
<reference evidence="2" key="1">
    <citation type="journal article" date="2023" name="Science">
        <title>Genome structures resolve the early diversification of teleost fishes.</title>
        <authorList>
            <person name="Parey E."/>
            <person name="Louis A."/>
            <person name="Montfort J."/>
            <person name="Bouchez O."/>
            <person name="Roques C."/>
            <person name="Iampietro C."/>
            <person name="Lluch J."/>
            <person name="Castinel A."/>
            <person name="Donnadieu C."/>
            <person name="Desvignes T."/>
            <person name="Floi Bucao C."/>
            <person name="Jouanno E."/>
            <person name="Wen M."/>
            <person name="Mejri S."/>
            <person name="Dirks R."/>
            <person name="Jansen H."/>
            <person name="Henkel C."/>
            <person name="Chen W.J."/>
            <person name="Zahm M."/>
            <person name="Cabau C."/>
            <person name="Klopp C."/>
            <person name="Thompson A.W."/>
            <person name="Robinson-Rechavi M."/>
            <person name="Braasch I."/>
            <person name="Lecointre G."/>
            <person name="Bobe J."/>
            <person name="Postlethwait J.H."/>
            <person name="Berthelot C."/>
            <person name="Roest Crollius H."/>
            <person name="Guiguen Y."/>
        </authorList>
    </citation>
    <scope>NUCLEOTIDE SEQUENCE</scope>
    <source>
        <strain evidence="2">NC1722</strain>
    </source>
</reference>